<evidence type="ECO:0000256" key="1">
    <source>
        <dbReference type="SAM" id="Phobius"/>
    </source>
</evidence>
<keyword evidence="1" id="KW-0812">Transmembrane</keyword>
<reference evidence="2 3" key="1">
    <citation type="submission" date="2009-01" db="EMBL/GenBank/DDBJ databases">
        <authorList>
            <person name="Fulton L."/>
            <person name="Clifton S."/>
            <person name="Fulton B."/>
            <person name="Xu J."/>
            <person name="Minx P."/>
            <person name="Pepin K.H."/>
            <person name="Johnson M."/>
            <person name="Bhonagiri V."/>
            <person name="Nash W.E."/>
            <person name="Mardis E.R."/>
            <person name="Wilson R.K."/>
        </authorList>
    </citation>
    <scope>NUCLEOTIDE SEQUENCE [LARGE SCALE GENOMIC DNA]</scope>
    <source>
        <strain evidence="2 3">DSM 15981</strain>
    </source>
</reference>
<reference evidence="2 3" key="2">
    <citation type="submission" date="2009-02" db="EMBL/GenBank/DDBJ databases">
        <title>Draft genome sequence of Clostridium asparagiforme (DSM 15981).</title>
        <authorList>
            <person name="Sudarsanam P."/>
            <person name="Ley R."/>
            <person name="Guruge J."/>
            <person name="Turnbaugh P.J."/>
            <person name="Mahowald M."/>
            <person name="Liep D."/>
            <person name="Gordon J."/>
        </authorList>
    </citation>
    <scope>NUCLEOTIDE SEQUENCE [LARGE SCALE GENOMIC DNA]</scope>
    <source>
        <strain evidence="2 3">DSM 15981</strain>
    </source>
</reference>
<feature type="transmembrane region" description="Helical" evidence="1">
    <location>
        <begin position="76"/>
        <end position="109"/>
    </location>
</feature>
<organism evidence="2 3">
    <name type="scientific">[Clostridium] asparagiforme DSM 15981</name>
    <dbReference type="NCBI Taxonomy" id="518636"/>
    <lineage>
        <taxon>Bacteria</taxon>
        <taxon>Bacillati</taxon>
        <taxon>Bacillota</taxon>
        <taxon>Clostridia</taxon>
        <taxon>Lachnospirales</taxon>
        <taxon>Lachnospiraceae</taxon>
        <taxon>Enterocloster</taxon>
    </lineage>
</organism>
<accession>C0CTR8</accession>
<dbReference type="EMBL" id="ACCJ01000017">
    <property type="protein sequence ID" value="EEG57563.1"/>
    <property type="molecule type" value="Genomic_DNA"/>
</dbReference>
<evidence type="ECO:0000313" key="3">
    <source>
        <dbReference type="Proteomes" id="UP000004756"/>
    </source>
</evidence>
<dbReference type="AlphaFoldDB" id="C0CTR8"/>
<keyword evidence="3" id="KW-1185">Reference proteome</keyword>
<dbReference type="Proteomes" id="UP000004756">
    <property type="component" value="Unassembled WGS sequence"/>
</dbReference>
<feature type="transmembrane region" description="Helical" evidence="1">
    <location>
        <begin position="49"/>
        <end position="70"/>
    </location>
</feature>
<dbReference type="InterPro" id="IPR046113">
    <property type="entry name" value="DUF6050"/>
</dbReference>
<keyword evidence="1" id="KW-1133">Transmembrane helix</keyword>
<comment type="caution">
    <text evidence="2">The sequence shown here is derived from an EMBL/GenBank/DDBJ whole genome shotgun (WGS) entry which is preliminary data.</text>
</comment>
<name>C0CTR8_9FIRM</name>
<protein>
    <submittedName>
        <fullName evidence="2">Uncharacterized protein</fullName>
    </submittedName>
</protein>
<keyword evidence="1" id="KW-0472">Membrane</keyword>
<feature type="transmembrane region" description="Helical" evidence="1">
    <location>
        <begin position="20"/>
        <end position="37"/>
    </location>
</feature>
<sequence>MELRKEVLQMIRSEAIKAFFFKSVLPVTVALILYCIFKSACMKNGELDYVWLWILCGLPFGLHRMCLWIVPGGGSLGGGIALFALNFIIGGVIGGFVLAWRLIVAVWYVPLTVYRLIVG</sequence>
<dbReference type="HOGENOM" id="CLU_166757_0_0_9"/>
<dbReference type="Pfam" id="PF19517">
    <property type="entry name" value="DUF6050"/>
    <property type="match status" value="1"/>
</dbReference>
<proteinExistence type="predicted"/>
<evidence type="ECO:0000313" key="2">
    <source>
        <dbReference type="EMBL" id="EEG57563.1"/>
    </source>
</evidence>
<gene>
    <name evidence="2" type="ORF">CLOSTASPAR_00367</name>
</gene>